<evidence type="ECO:0000313" key="9">
    <source>
        <dbReference type="EMBL" id="OHA54281.1"/>
    </source>
</evidence>
<evidence type="ECO:0000259" key="8">
    <source>
        <dbReference type="Pfam" id="PF02397"/>
    </source>
</evidence>
<comment type="caution">
    <text evidence="9">The sequence shown here is derived from an EMBL/GenBank/DDBJ whole genome shotgun (WGS) entry which is preliminary data.</text>
</comment>
<keyword evidence="5 7" id="KW-1133">Transmembrane helix</keyword>
<reference evidence="9 10" key="1">
    <citation type="journal article" date="2016" name="Nat. Commun.">
        <title>Thousands of microbial genomes shed light on interconnected biogeochemical processes in an aquifer system.</title>
        <authorList>
            <person name="Anantharaman K."/>
            <person name="Brown C.T."/>
            <person name="Hug L.A."/>
            <person name="Sharon I."/>
            <person name="Castelle C.J."/>
            <person name="Probst A.J."/>
            <person name="Thomas B.C."/>
            <person name="Singh A."/>
            <person name="Wilkins M.J."/>
            <person name="Karaoz U."/>
            <person name="Brodie E.L."/>
            <person name="Williams K.H."/>
            <person name="Hubbard S.S."/>
            <person name="Banfield J.F."/>
        </authorList>
    </citation>
    <scope>NUCLEOTIDE SEQUENCE [LARGE SCALE GENOMIC DNA]</scope>
</reference>
<dbReference type="PANTHER" id="PTHR30576">
    <property type="entry name" value="COLANIC BIOSYNTHESIS UDP-GLUCOSE LIPID CARRIER TRANSFERASE"/>
    <property type="match status" value="1"/>
</dbReference>
<evidence type="ECO:0000256" key="4">
    <source>
        <dbReference type="ARBA" id="ARBA00022692"/>
    </source>
</evidence>
<keyword evidence="4 7" id="KW-0812">Transmembrane</keyword>
<feature type="domain" description="Bacterial sugar transferase" evidence="8">
    <location>
        <begin position="263"/>
        <end position="451"/>
    </location>
</feature>
<dbReference type="Pfam" id="PF13727">
    <property type="entry name" value="CoA_binding_3"/>
    <property type="match status" value="1"/>
</dbReference>
<dbReference type="InterPro" id="IPR003362">
    <property type="entry name" value="Bact_transf"/>
</dbReference>
<protein>
    <recommendedName>
        <fullName evidence="8">Bacterial sugar transferase domain-containing protein</fullName>
    </recommendedName>
</protein>
<dbReference type="InterPro" id="IPR017475">
    <property type="entry name" value="EPS_sugar_tfrase"/>
</dbReference>
<feature type="transmembrane region" description="Helical" evidence="7">
    <location>
        <begin position="268"/>
        <end position="291"/>
    </location>
</feature>
<comment type="similarity">
    <text evidence="2">Belongs to the bacterial sugar transferase family.</text>
</comment>
<dbReference type="PANTHER" id="PTHR30576:SF10">
    <property type="entry name" value="SLL5057 PROTEIN"/>
    <property type="match status" value="1"/>
</dbReference>
<dbReference type="Pfam" id="PF02397">
    <property type="entry name" value="Bac_transf"/>
    <property type="match status" value="1"/>
</dbReference>
<feature type="transmembrane region" description="Helical" evidence="7">
    <location>
        <begin position="48"/>
        <end position="72"/>
    </location>
</feature>
<feature type="transmembrane region" description="Helical" evidence="7">
    <location>
        <begin position="84"/>
        <end position="104"/>
    </location>
</feature>
<feature type="transmembrane region" description="Helical" evidence="7">
    <location>
        <begin position="110"/>
        <end position="133"/>
    </location>
</feature>
<keyword evidence="3" id="KW-0808">Transferase</keyword>
<dbReference type="AlphaFoldDB" id="A0A1G2Q358"/>
<dbReference type="GO" id="GO:0016780">
    <property type="term" value="F:phosphotransferase activity, for other substituted phosphate groups"/>
    <property type="evidence" value="ECO:0007669"/>
    <property type="project" value="TreeGrafter"/>
</dbReference>
<evidence type="ECO:0000256" key="2">
    <source>
        <dbReference type="ARBA" id="ARBA00006464"/>
    </source>
</evidence>
<evidence type="ECO:0000256" key="5">
    <source>
        <dbReference type="ARBA" id="ARBA00022989"/>
    </source>
</evidence>
<feature type="transmembrane region" description="Helical" evidence="7">
    <location>
        <begin position="7"/>
        <end position="28"/>
    </location>
</feature>
<sequence>MKRSQLIFSTIALPIDYLMLLLAGWLAYQLRFESFIRSTLPVRFDLALADFFSTLLVVALGWLVLFSLSGLYNLNNKLKFSQELGRIFLGCTAGLSLIILLFFFNPNLFNSRFIVLVGWALALFLVSAGRLGLRFIRTALYRKSIGVTRLLLIGADDATLALEQLFAKQPKLGFMVTKRIKPTEFDSLPSINGFDEVLIGDTTLSRDFNLNILEYCLANHLGFKYVADMFEAQSHNVISHTLAGLPIIEIKRTALDGWGRVLKRIFDLVVATTLIIILSLFLLLLAVLVFIESGWPVIIALKRVGENGRIFNIYKFRSMVKDAAILKDKLLAYNERSDGPLFKMTNDPRVTKFGQFLRRTSFDELPQLWNVLQGRMSLVGPRPHEPEEVAKYQLHQRKLLNIKPGITGLAQVSGRSSLSFEDEAKLDTFYVENWSLGQDFIILIKTLVVVWQRQAAV</sequence>
<evidence type="ECO:0000256" key="7">
    <source>
        <dbReference type="SAM" id="Phobius"/>
    </source>
</evidence>
<proteinExistence type="inferred from homology"/>
<dbReference type="GO" id="GO:0016020">
    <property type="term" value="C:membrane"/>
    <property type="evidence" value="ECO:0007669"/>
    <property type="project" value="UniProtKB-SubCell"/>
</dbReference>
<keyword evidence="6 7" id="KW-0472">Membrane</keyword>
<gene>
    <name evidence="9" type="ORF">A2226_00155</name>
</gene>
<evidence type="ECO:0000313" key="10">
    <source>
        <dbReference type="Proteomes" id="UP000178936"/>
    </source>
</evidence>
<evidence type="ECO:0000256" key="1">
    <source>
        <dbReference type="ARBA" id="ARBA00004141"/>
    </source>
</evidence>
<organism evidence="9 10">
    <name type="scientific">Candidatus Veblenbacteria bacterium RIFOXYA2_FULL_43_9</name>
    <dbReference type="NCBI Taxonomy" id="1802425"/>
    <lineage>
        <taxon>Bacteria</taxon>
        <taxon>Candidatus Vebleniibacteriota</taxon>
    </lineage>
</organism>
<evidence type="ECO:0000256" key="3">
    <source>
        <dbReference type="ARBA" id="ARBA00022679"/>
    </source>
</evidence>
<dbReference type="EMBL" id="MHTB01000052">
    <property type="protein sequence ID" value="OHA54281.1"/>
    <property type="molecule type" value="Genomic_DNA"/>
</dbReference>
<accession>A0A1G2Q358</accession>
<comment type="subcellular location">
    <subcellularLocation>
        <location evidence="1">Membrane</location>
        <topology evidence="1">Multi-pass membrane protein</topology>
    </subcellularLocation>
</comment>
<dbReference type="Proteomes" id="UP000178936">
    <property type="component" value="Unassembled WGS sequence"/>
</dbReference>
<dbReference type="NCBIfam" id="TIGR03025">
    <property type="entry name" value="EPS_sugtrans"/>
    <property type="match status" value="1"/>
</dbReference>
<name>A0A1G2Q358_9BACT</name>
<evidence type="ECO:0000256" key="6">
    <source>
        <dbReference type="ARBA" id="ARBA00023136"/>
    </source>
</evidence>